<dbReference type="Proteomes" id="UP001199916">
    <property type="component" value="Unassembled WGS sequence"/>
</dbReference>
<evidence type="ECO:0000256" key="1">
    <source>
        <dbReference type="SAM" id="Phobius"/>
    </source>
</evidence>
<sequence>MLLHLVKKDFLLSKRYMKVMLIASFAIPIFMTFKVDFLSGGFFPFFLSTLYIQYLLFNSVSMLEYKYKGSALLCATPYTRKALVKSKYLFILAIFVCCYIVYTITALLIAGKIEMLSISESGLSLLILSIIFGAIIPVQYYFGYEKSKYIFMFFIFITPFVFPFIIKVVQANNISFQMMLPFPKIVQDLFPFLLALVIGLISMTVSIRIYSKKNL</sequence>
<feature type="transmembrane region" description="Helical" evidence="1">
    <location>
        <begin position="88"/>
        <end position="110"/>
    </location>
</feature>
<dbReference type="InterPro" id="IPR025699">
    <property type="entry name" value="ABC2_memb-like"/>
</dbReference>
<keyword evidence="1" id="KW-0472">Membrane</keyword>
<evidence type="ECO:0000313" key="2">
    <source>
        <dbReference type="EMBL" id="MCE5168482.1"/>
    </source>
</evidence>
<protein>
    <submittedName>
        <fullName evidence="2">ABC-2 transporter permease</fullName>
    </submittedName>
</protein>
<proteinExistence type="predicted"/>
<dbReference type="RefSeq" id="WP_233695730.1">
    <property type="nucleotide sequence ID" value="NZ_JAJNBZ010000002.1"/>
</dbReference>
<feature type="transmembrane region" description="Helical" evidence="1">
    <location>
        <begin position="39"/>
        <end position="57"/>
    </location>
</feature>
<feature type="transmembrane region" description="Helical" evidence="1">
    <location>
        <begin position="149"/>
        <end position="169"/>
    </location>
</feature>
<name>A0ABS8YAR1_9BACL</name>
<comment type="caution">
    <text evidence="2">The sequence shown here is derived from an EMBL/GenBank/DDBJ whole genome shotgun (WGS) entry which is preliminary data.</text>
</comment>
<accession>A0ABS8YAR1</accession>
<keyword evidence="1" id="KW-1133">Transmembrane helix</keyword>
<organism evidence="2 3">
    <name type="scientific">Paenibacillus profundus</name>
    <dbReference type="NCBI Taxonomy" id="1173085"/>
    <lineage>
        <taxon>Bacteria</taxon>
        <taxon>Bacillati</taxon>
        <taxon>Bacillota</taxon>
        <taxon>Bacilli</taxon>
        <taxon>Bacillales</taxon>
        <taxon>Paenibacillaceae</taxon>
        <taxon>Paenibacillus</taxon>
    </lineage>
</organism>
<evidence type="ECO:0000313" key="3">
    <source>
        <dbReference type="Proteomes" id="UP001199916"/>
    </source>
</evidence>
<feature type="transmembrane region" description="Helical" evidence="1">
    <location>
        <begin position="16"/>
        <end position="33"/>
    </location>
</feature>
<dbReference type="EMBL" id="JAJNBZ010000002">
    <property type="protein sequence ID" value="MCE5168482.1"/>
    <property type="molecule type" value="Genomic_DNA"/>
</dbReference>
<dbReference type="Pfam" id="PF13346">
    <property type="entry name" value="ABC2_membrane_5"/>
    <property type="match status" value="1"/>
</dbReference>
<reference evidence="2 3" key="1">
    <citation type="submission" date="2021-11" db="EMBL/GenBank/DDBJ databases">
        <title>Draft genome sequence of Paenibacillus profundus YoMME, a new Gram-positive bacteria with exoelectrogenic properties.</title>
        <authorList>
            <person name="Hubenova Y."/>
            <person name="Hubenova E."/>
            <person name="Manasiev Y."/>
            <person name="Peykov S."/>
            <person name="Mitov M."/>
        </authorList>
    </citation>
    <scope>NUCLEOTIDE SEQUENCE [LARGE SCALE GENOMIC DNA]</scope>
    <source>
        <strain evidence="2 3">YoMME</strain>
    </source>
</reference>
<feature type="transmembrane region" description="Helical" evidence="1">
    <location>
        <begin position="122"/>
        <end position="142"/>
    </location>
</feature>
<gene>
    <name evidence="2" type="ORF">LQV63_04030</name>
</gene>
<keyword evidence="3" id="KW-1185">Reference proteome</keyword>
<feature type="transmembrane region" description="Helical" evidence="1">
    <location>
        <begin position="189"/>
        <end position="210"/>
    </location>
</feature>
<keyword evidence="1" id="KW-0812">Transmembrane</keyword>